<name>A0A8H7D2Y7_9AGAR</name>
<keyword evidence="3" id="KW-1185">Reference proteome</keyword>
<feature type="coiled-coil region" evidence="1">
    <location>
        <begin position="13"/>
        <end position="58"/>
    </location>
</feature>
<keyword evidence="1" id="KW-0175">Coiled coil</keyword>
<dbReference type="EMBL" id="JACAZH010000010">
    <property type="protein sequence ID" value="KAF7357462.1"/>
    <property type="molecule type" value="Genomic_DNA"/>
</dbReference>
<proteinExistence type="predicted"/>
<evidence type="ECO:0000313" key="3">
    <source>
        <dbReference type="Proteomes" id="UP000623467"/>
    </source>
</evidence>
<dbReference type="Proteomes" id="UP000623467">
    <property type="component" value="Unassembled WGS sequence"/>
</dbReference>
<organism evidence="2 3">
    <name type="scientific">Mycena sanguinolenta</name>
    <dbReference type="NCBI Taxonomy" id="230812"/>
    <lineage>
        <taxon>Eukaryota</taxon>
        <taxon>Fungi</taxon>
        <taxon>Dikarya</taxon>
        <taxon>Basidiomycota</taxon>
        <taxon>Agaricomycotina</taxon>
        <taxon>Agaricomycetes</taxon>
        <taxon>Agaricomycetidae</taxon>
        <taxon>Agaricales</taxon>
        <taxon>Marasmiineae</taxon>
        <taxon>Mycenaceae</taxon>
        <taxon>Mycena</taxon>
    </lineage>
</organism>
<dbReference type="OrthoDB" id="2835096at2759"/>
<sequence>MDTTLFPMRTILAQQIERTKGRASSEIKQLIAESDSRVTSLRNEITALESQIAALVERRDRECAVGDALRSLIAPIRILPAELLAEIFVLTIRDPSDEPKLVWRNLSHIQDVYRVSHVSCHWRQIATGLTRLWTGPLEVTFYRRSGGQTGKENYVQGLRAWLARSAPLAVSIYIRSPINGLDQIEFGSRLAEELVHVAHRTRSLRFINRTSGWLAQRLAGRKWDALEELELGAVASDDDPDVHFDCSNILSFATAPRLRKLTIDLTSRTPMPWAQLTDITMLKPILPEIFRDIFSQCKNVVRIGVLVRDWPVPSPPQTAVIALDHLHVLDVHWVGNTVHEMVFLDSLSAPALDDLSLNFHFNSGIEWAEVKLTAFQRRSPNITKLKIKGNAFVLPSGALIAALRNAPALTRLSIDFIDGDFLSALYYADDDDAEPLVPCLHSLTLAKIYGTLSQRGSRGYDCIAMVDGCRAGVALEGTRSCALDTNKIEG</sequence>
<reference evidence="2" key="1">
    <citation type="submission" date="2020-05" db="EMBL/GenBank/DDBJ databases">
        <title>Mycena genomes resolve the evolution of fungal bioluminescence.</title>
        <authorList>
            <person name="Tsai I.J."/>
        </authorList>
    </citation>
    <scope>NUCLEOTIDE SEQUENCE</scope>
    <source>
        <strain evidence="2">160909Yilan</strain>
    </source>
</reference>
<comment type="caution">
    <text evidence="2">The sequence shown here is derived from an EMBL/GenBank/DDBJ whole genome shotgun (WGS) entry which is preliminary data.</text>
</comment>
<dbReference type="InterPro" id="IPR032675">
    <property type="entry name" value="LRR_dom_sf"/>
</dbReference>
<dbReference type="Gene3D" id="3.80.10.10">
    <property type="entry name" value="Ribonuclease Inhibitor"/>
    <property type="match status" value="1"/>
</dbReference>
<evidence type="ECO:0000256" key="1">
    <source>
        <dbReference type="SAM" id="Coils"/>
    </source>
</evidence>
<dbReference type="SUPFAM" id="SSF52047">
    <property type="entry name" value="RNI-like"/>
    <property type="match status" value="1"/>
</dbReference>
<evidence type="ECO:0000313" key="2">
    <source>
        <dbReference type="EMBL" id="KAF7357462.1"/>
    </source>
</evidence>
<accession>A0A8H7D2Y7</accession>
<dbReference type="AlphaFoldDB" id="A0A8H7D2Y7"/>
<protein>
    <submittedName>
        <fullName evidence="2">F-box domain-containing protein</fullName>
    </submittedName>
</protein>
<gene>
    <name evidence="2" type="ORF">MSAN_01342300</name>
</gene>